<reference evidence="2 3" key="1">
    <citation type="submission" date="2016-11" db="EMBL/GenBank/DDBJ databases">
        <authorList>
            <person name="Jaros S."/>
            <person name="Januszkiewicz K."/>
            <person name="Wedrychowicz H."/>
        </authorList>
    </citation>
    <scope>NUCLEOTIDE SEQUENCE [LARGE SCALE GENOMIC DNA]</scope>
    <source>
        <strain evidence="2 3">DSM 15930</strain>
    </source>
</reference>
<gene>
    <name evidence="2" type="ORF">SAMN02746066_04416</name>
</gene>
<keyword evidence="1" id="KW-0472">Membrane</keyword>
<organism evidence="2 3">
    <name type="scientific">Anaerosporobacter mobilis DSM 15930</name>
    <dbReference type="NCBI Taxonomy" id="1120996"/>
    <lineage>
        <taxon>Bacteria</taxon>
        <taxon>Bacillati</taxon>
        <taxon>Bacillota</taxon>
        <taxon>Clostridia</taxon>
        <taxon>Lachnospirales</taxon>
        <taxon>Lachnospiraceae</taxon>
        <taxon>Anaerosporobacter</taxon>
    </lineage>
</organism>
<accession>A0A1M7NDS5</accession>
<name>A0A1M7NDS5_9FIRM</name>
<proteinExistence type="predicted"/>
<sequence>MFNKIKWNIKHRRRWIRVVMLCILVAVCVGGAMHIYNTKKLIDEKKDIDKAYVSAMDMISQGLNVDYTKLSDEDKIYYFTLITEGIGGAKLLYKNTSYNAGGSVQNLTLTKLQTYMNKQYLSDFVDFRHSQMDIYNLVGNICLDLNSTVAIEELYEYLNNK</sequence>
<dbReference type="EMBL" id="FRCP01000027">
    <property type="protein sequence ID" value="SHN01886.1"/>
    <property type="molecule type" value="Genomic_DNA"/>
</dbReference>
<dbReference type="Proteomes" id="UP000184038">
    <property type="component" value="Unassembled WGS sequence"/>
</dbReference>
<evidence type="ECO:0000313" key="3">
    <source>
        <dbReference type="Proteomes" id="UP000184038"/>
    </source>
</evidence>
<evidence type="ECO:0000256" key="1">
    <source>
        <dbReference type="SAM" id="Phobius"/>
    </source>
</evidence>
<feature type="transmembrane region" description="Helical" evidence="1">
    <location>
        <begin position="15"/>
        <end position="36"/>
    </location>
</feature>
<keyword evidence="1" id="KW-1133">Transmembrane helix</keyword>
<keyword evidence="1" id="KW-0812">Transmembrane</keyword>
<protein>
    <submittedName>
        <fullName evidence="2">Uncharacterized protein</fullName>
    </submittedName>
</protein>
<evidence type="ECO:0000313" key="2">
    <source>
        <dbReference type="EMBL" id="SHN01886.1"/>
    </source>
</evidence>
<dbReference type="STRING" id="1120996.SAMN02746066_04416"/>
<dbReference type="RefSeq" id="WP_073291490.1">
    <property type="nucleotide sequence ID" value="NZ_FRCP01000027.1"/>
</dbReference>
<keyword evidence="3" id="KW-1185">Reference proteome</keyword>
<dbReference type="AlphaFoldDB" id="A0A1M7NDS5"/>